<evidence type="ECO:0000256" key="3">
    <source>
        <dbReference type="ARBA" id="ARBA00022553"/>
    </source>
</evidence>
<evidence type="ECO:0000313" key="12">
    <source>
        <dbReference type="EMBL" id="SDP10100.1"/>
    </source>
</evidence>
<evidence type="ECO:0000256" key="8">
    <source>
        <dbReference type="ARBA" id="ARBA00023012"/>
    </source>
</evidence>
<dbReference type="PRINTS" id="PR00344">
    <property type="entry name" value="BCTRLSENSOR"/>
</dbReference>
<name>A0A1H0PZ50_9BACT</name>
<dbReference type="AlphaFoldDB" id="A0A1H0PZ50"/>
<keyword evidence="5" id="KW-0547">Nucleotide-binding</keyword>
<dbReference type="Gene3D" id="3.30.450.20">
    <property type="entry name" value="PAS domain"/>
    <property type="match status" value="1"/>
</dbReference>
<dbReference type="PROSITE" id="PS50112">
    <property type="entry name" value="PAS"/>
    <property type="match status" value="1"/>
</dbReference>
<keyword evidence="3" id="KW-0597">Phosphoprotein</keyword>
<dbReference type="Pfam" id="PF00989">
    <property type="entry name" value="PAS"/>
    <property type="match status" value="1"/>
</dbReference>
<dbReference type="PROSITE" id="PS50109">
    <property type="entry name" value="HIS_KIN"/>
    <property type="match status" value="1"/>
</dbReference>
<dbReference type="RefSeq" id="WP_092221996.1">
    <property type="nucleotide sequence ID" value="NZ_FNJI01000010.1"/>
</dbReference>
<evidence type="ECO:0000259" key="10">
    <source>
        <dbReference type="PROSITE" id="PS50109"/>
    </source>
</evidence>
<dbReference type="InterPro" id="IPR036097">
    <property type="entry name" value="HisK_dim/P_sf"/>
</dbReference>
<dbReference type="InterPro" id="IPR004358">
    <property type="entry name" value="Sig_transdc_His_kin-like_C"/>
</dbReference>
<evidence type="ECO:0000256" key="1">
    <source>
        <dbReference type="ARBA" id="ARBA00000085"/>
    </source>
</evidence>
<dbReference type="SUPFAM" id="SSF55785">
    <property type="entry name" value="PYP-like sensor domain (PAS domain)"/>
    <property type="match status" value="1"/>
</dbReference>
<dbReference type="Pfam" id="PF02518">
    <property type="entry name" value="HATPase_c"/>
    <property type="match status" value="1"/>
</dbReference>
<dbReference type="Gene3D" id="1.10.287.130">
    <property type="match status" value="1"/>
</dbReference>
<dbReference type="InterPro" id="IPR036890">
    <property type="entry name" value="HATPase_C_sf"/>
</dbReference>
<dbReference type="SMART" id="SM00091">
    <property type="entry name" value="PAS"/>
    <property type="match status" value="1"/>
</dbReference>
<dbReference type="SUPFAM" id="SSF55874">
    <property type="entry name" value="ATPase domain of HSP90 chaperone/DNA topoisomerase II/histidine kinase"/>
    <property type="match status" value="1"/>
</dbReference>
<keyword evidence="8" id="KW-0902">Two-component regulatory system</keyword>
<gene>
    <name evidence="12" type="ORF">SAMN05660330_01814</name>
</gene>
<feature type="transmembrane region" description="Helical" evidence="9">
    <location>
        <begin position="227"/>
        <end position="251"/>
    </location>
</feature>
<dbReference type="PANTHER" id="PTHR43065:SF10">
    <property type="entry name" value="PEROXIDE STRESS-ACTIVATED HISTIDINE KINASE MAK3"/>
    <property type="match status" value="1"/>
</dbReference>
<evidence type="ECO:0000256" key="2">
    <source>
        <dbReference type="ARBA" id="ARBA00012438"/>
    </source>
</evidence>
<dbReference type="CDD" id="cd00082">
    <property type="entry name" value="HisKA"/>
    <property type="match status" value="1"/>
</dbReference>
<evidence type="ECO:0000313" key="13">
    <source>
        <dbReference type="Proteomes" id="UP000199073"/>
    </source>
</evidence>
<protein>
    <recommendedName>
        <fullName evidence="2">histidine kinase</fullName>
        <ecNumber evidence="2">2.7.13.3</ecNumber>
    </recommendedName>
</protein>
<dbReference type="OrthoDB" id="9773941at2"/>
<dbReference type="CDD" id="cd00130">
    <property type="entry name" value="PAS"/>
    <property type="match status" value="1"/>
</dbReference>
<dbReference type="InterPro" id="IPR003661">
    <property type="entry name" value="HisK_dim/P_dom"/>
</dbReference>
<keyword evidence="9" id="KW-1133">Transmembrane helix</keyword>
<evidence type="ECO:0000256" key="6">
    <source>
        <dbReference type="ARBA" id="ARBA00022777"/>
    </source>
</evidence>
<keyword evidence="13" id="KW-1185">Reference proteome</keyword>
<dbReference type="STRING" id="91360.SAMN05660330_01814"/>
<dbReference type="InterPro" id="IPR003594">
    <property type="entry name" value="HATPase_dom"/>
</dbReference>
<dbReference type="SMART" id="SM00387">
    <property type="entry name" value="HATPase_c"/>
    <property type="match status" value="1"/>
</dbReference>
<keyword evidence="7" id="KW-0067">ATP-binding</keyword>
<dbReference type="PANTHER" id="PTHR43065">
    <property type="entry name" value="SENSOR HISTIDINE KINASE"/>
    <property type="match status" value="1"/>
</dbReference>
<dbReference type="InterPro" id="IPR000014">
    <property type="entry name" value="PAS"/>
</dbReference>
<dbReference type="GO" id="GO:0000155">
    <property type="term" value="F:phosphorelay sensor kinase activity"/>
    <property type="evidence" value="ECO:0007669"/>
    <property type="project" value="InterPro"/>
</dbReference>
<feature type="domain" description="Histidine kinase" evidence="10">
    <location>
        <begin position="399"/>
        <end position="611"/>
    </location>
</feature>
<dbReference type="InterPro" id="IPR035965">
    <property type="entry name" value="PAS-like_dom_sf"/>
</dbReference>
<dbReference type="Pfam" id="PF00512">
    <property type="entry name" value="HisKA"/>
    <property type="match status" value="1"/>
</dbReference>
<reference evidence="12 13" key="1">
    <citation type="submission" date="2016-10" db="EMBL/GenBank/DDBJ databases">
        <authorList>
            <person name="de Groot N.N."/>
        </authorList>
    </citation>
    <scope>NUCLEOTIDE SEQUENCE [LARGE SCALE GENOMIC DNA]</scope>
    <source>
        <strain evidence="12 13">DSM 12130</strain>
    </source>
</reference>
<evidence type="ECO:0000256" key="5">
    <source>
        <dbReference type="ARBA" id="ARBA00022741"/>
    </source>
</evidence>
<proteinExistence type="predicted"/>
<keyword evidence="9" id="KW-0812">Transmembrane</keyword>
<keyword evidence="9" id="KW-0472">Membrane</keyword>
<dbReference type="InterPro" id="IPR005467">
    <property type="entry name" value="His_kinase_dom"/>
</dbReference>
<evidence type="ECO:0000256" key="4">
    <source>
        <dbReference type="ARBA" id="ARBA00022679"/>
    </source>
</evidence>
<keyword evidence="6 12" id="KW-0418">Kinase</keyword>
<feature type="domain" description="PAS" evidence="11">
    <location>
        <begin position="264"/>
        <end position="310"/>
    </location>
</feature>
<sequence length="612" mass="67703">MKSRNRLLEFSPWLLGAACLLLLMLLAFFAVSNYQREKNLIIGTLEQKGLTLIHFINSSVRESLRSNMQGSGEWIPWDTHLKSALSLAVEQPGVDFVAVVDANNNVVAQSKKDEFSTQQIDHAVSSVAALLEKETGRMWLSRVVEGEDNRKKFLFVSRHLQPPPDERGGQGGGLMGLMGLRGYGRHMPHQQRFQQMRNELRRVAGLEPKIVVQLDFEQFNAPLTKQFLQIVIQLVVILLVGFGGTLSFFTLRGLKGTERKLGSEQAFIESVVSSLPVGLLALDREAVIKRCNRAACEILELEEADLIGKQEKDVLPWEILGLSLDQKVNGSYRVDREVVLGFTGKQSKDLHVSARSVVDGQGNYAGEVLLLRDLTEIKFLEKELRRNERLAAIGKMAAGVAHELRNPLSSIKGLALLLHSGDSTEDGDLDRQVTSQTLIREVERLNRSIGELLDYAKPAQLQKEPVVLRDLIEKSLELVAVDAAPLNIVIEKDLGATLQPVLADRDKLSQVLLNLMINSMQALEARDNGLLSVSLAQHARMQKIIIRDNGTGIKAENLPRVLDPYFTTKSRGTGLGLSLSAKIIEEHGGALEIASEQGCYTEVTVSLPESEV</sequence>
<evidence type="ECO:0000256" key="9">
    <source>
        <dbReference type="SAM" id="Phobius"/>
    </source>
</evidence>
<dbReference type="EMBL" id="FNJI01000010">
    <property type="protein sequence ID" value="SDP10100.1"/>
    <property type="molecule type" value="Genomic_DNA"/>
</dbReference>
<evidence type="ECO:0000256" key="7">
    <source>
        <dbReference type="ARBA" id="ARBA00022840"/>
    </source>
</evidence>
<dbReference type="Gene3D" id="3.30.565.10">
    <property type="entry name" value="Histidine kinase-like ATPase, C-terminal domain"/>
    <property type="match status" value="1"/>
</dbReference>
<accession>A0A1H0PZ50</accession>
<dbReference type="SUPFAM" id="SSF47384">
    <property type="entry name" value="Homodimeric domain of signal transducing histidine kinase"/>
    <property type="match status" value="1"/>
</dbReference>
<organism evidence="12 13">
    <name type="scientific">Desulforhopalus singaporensis</name>
    <dbReference type="NCBI Taxonomy" id="91360"/>
    <lineage>
        <taxon>Bacteria</taxon>
        <taxon>Pseudomonadati</taxon>
        <taxon>Thermodesulfobacteriota</taxon>
        <taxon>Desulfobulbia</taxon>
        <taxon>Desulfobulbales</taxon>
        <taxon>Desulfocapsaceae</taxon>
        <taxon>Desulforhopalus</taxon>
    </lineage>
</organism>
<keyword evidence="4" id="KW-0808">Transferase</keyword>
<dbReference type="SMART" id="SM00388">
    <property type="entry name" value="HisKA"/>
    <property type="match status" value="1"/>
</dbReference>
<dbReference type="GO" id="GO:0005524">
    <property type="term" value="F:ATP binding"/>
    <property type="evidence" value="ECO:0007669"/>
    <property type="project" value="UniProtKB-KW"/>
</dbReference>
<dbReference type="Proteomes" id="UP000199073">
    <property type="component" value="Unassembled WGS sequence"/>
</dbReference>
<dbReference type="EC" id="2.7.13.3" evidence="2"/>
<dbReference type="InterPro" id="IPR013767">
    <property type="entry name" value="PAS_fold"/>
</dbReference>
<dbReference type="GO" id="GO:0006355">
    <property type="term" value="P:regulation of DNA-templated transcription"/>
    <property type="evidence" value="ECO:0007669"/>
    <property type="project" value="InterPro"/>
</dbReference>
<evidence type="ECO:0000259" key="11">
    <source>
        <dbReference type="PROSITE" id="PS50112"/>
    </source>
</evidence>
<comment type="catalytic activity">
    <reaction evidence="1">
        <text>ATP + protein L-histidine = ADP + protein N-phospho-L-histidine.</text>
        <dbReference type="EC" id="2.7.13.3"/>
    </reaction>
</comment>